<dbReference type="GO" id="GO:0016787">
    <property type="term" value="F:hydrolase activity"/>
    <property type="evidence" value="ECO:0007669"/>
    <property type="project" value="UniProtKB-KW"/>
</dbReference>
<keyword evidence="1" id="KW-0472">Membrane</keyword>
<dbReference type="SUPFAM" id="SSF53474">
    <property type="entry name" value="alpha/beta-Hydrolases"/>
    <property type="match status" value="1"/>
</dbReference>
<organism evidence="4 5">
    <name type="scientific">Leptospira noguchii serovar Autumnalis str. ZUN142</name>
    <dbReference type="NCBI Taxonomy" id="1085540"/>
    <lineage>
        <taxon>Bacteria</taxon>
        <taxon>Pseudomonadati</taxon>
        <taxon>Spirochaetota</taxon>
        <taxon>Spirochaetia</taxon>
        <taxon>Leptospirales</taxon>
        <taxon>Leptospiraceae</taxon>
        <taxon>Leptospira</taxon>
    </lineage>
</organism>
<dbReference type="Proteomes" id="UP000012153">
    <property type="component" value="Unassembled WGS sequence"/>
</dbReference>
<keyword evidence="1" id="KW-1133">Transmembrane helix</keyword>
<dbReference type="PANTHER" id="PTHR12277">
    <property type="entry name" value="ALPHA/BETA HYDROLASE DOMAIN-CONTAINING PROTEIN"/>
    <property type="match status" value="1"/>
</dbReference>
<feature type="domain" description="Peptidase S33 tripeptidyl aminopeptidase-like C-terminal" evidence="2">
    <location>
        <begin position="218"/>
        <end position="262"/>
    </location>
</feature>
<dbReference type="Pfam" id="PF08386">
    <property type="entry name" value="Abhydrolase_4"/>
    <property type="match status" value="1"/>
</dbReference>
<dbReference type="EMBL" id="AHOP02000011">
    <property type="protein sequence ID" value="EMO42432.1"/>
    <property type="molecule type" value="Genomic_DNA"/>
</dbReference>
<dbReference type="InterPro" id="IPR029058">
    <property type="entry name" value="AB_hydrolase_fold"/>
</dbReference>
<proteinExistence type="predicted"/>
<evidence type="ECO:0000313" key="5">
    <source>
        <dbReference type="Proteomes" id="UP000012153"/>
    </source>
</evidence>
<dbReference type="InterPro" id="IPR013595">
    <property type="entry name" value="Pept_S33_TAP-like_C"/>
</dbReference>
<feature type="domain" description="Serine aminopeptidase S33" evidence="3">
    <location>
        <begin position="85"/>
        <end position="191"/>
    </location>
</feature>
<comment type="caution">
    <text evidence="4">The sequence shown here is derived from an EMBL/GenBank/DDBJ whole genome shotgun (WGS) entry which is preliminary data.</text>
</comment>
<evidence type="ECO:0000256" key="1">
    <source>
        <dbReference type="SAM" id="Phobius"/>
    </source>
</evidence>
<accession>M6UBN2</accession>
<keyword evidence="4" id="KW-0378">Hydrolase</keyword>
<keyword evidence="1" id="KW-0812">Transmembrane</keyword>
<dbReference type="Pfam" id="PF12146">
    <property type="entry name" value="Hydrolase_4"/>
    <property type="match status" value="1"/>
</dbReference>
<dbReference type="Gene3D" id="3.40.50.1820">
    <property type="entry name" value="alpha/beta hydrolase"/>
    <property type="match status" value="1"/>
</dbReference>
<protein>
    <submittedName>
        <fullName evidence="4">Alpha/beta hydrolase family protein</fullName>
    </submittedName>
</protein>
<evidence type="ECO:0000259" key="3">
    <source>
        <dbReference type="Pfam" id="PF12146"/>
    </source>
</evidence>
<dbReference type="AlphaFoldDB" id="M6UBN2"/>
<gene>
    <name evidence="4" type="ORF">LEP1GSC186_1613</name>
</gene>
<name>M6UBN2_9LEPT</name>
<dbReference type="InterPro" id="IPR022742">
    <property type="entry name" value="Hydrolase_4"/>
</dbReference>
<sequence length="278" mass="31754">MSFYSPRFSYIELKLVNNNFLMYKFLKYSCFLFLLLEVFGCFVSRKLIFLAQGKDTLPSYSGTLLQIQNKDRIVYAYFTRNSSRLAVVFHGQHGTLQSISYLGAKLSKMGFSVLLVEYPGYGKAKRYFSSENNVYSDADAAINFVQKNFSFSKQNTVAVGYSLGTGVAVEMARKNLVSKMILFAPYTSIPDVASYRYVPILPQILIWDRFNSISKSKDITLPVLIVHGKKDIAVPYYMGETLSKSFFNAKLITLSNANHSIFEFITETHWKLIRDFVQ</sequence>
<reference evidence="4 5" key="1">
    <citation type="submission" date="2013-01" db="EMBL/GenBank/DDBJ databases">
        <authorList>
            <person name="Harkins D.M."/>
            <person name="Durkin A.S."/>
            <person name="Brinkac L.M."/>
            <person name="Haft D.H."/>
            <person name="Selengut J.D."/>
            <person name="Sanka R."/>
            <person name="DePew J."/>
            <person name="Purushe J."/>
            <person name="Matthias M.A."/>
            <person name="Vinetz J.M."/>
            <person name="Sutton G.G."/>
            <person name="Nierman W.C."/>
            <person name="Fouts D.E."/>
        </authorList>
    </citation>
    <scope>NUCLEOTIDE SEQUENCE [LARGE SCALE GENOMIC DNA]</scope>
    <source>
        <strain evidence="4 5">ZUN142</strain>
    </source>
</reference>
<dbReference type="PANTHER" id="PTHR12277:SF79">
    <property type="entry name" value="XAA-PRO DIPEPTIDYL-PEPTIDASE-RELATED"/>
    <property type="match status" value="1"/>
</dbReference>
<evidence type="ECO:0000259" key="2">
    <source>
        <dbReference type="Pfam" id="PF08386"/>
    </source>
</evidence>
<evidence type="ECO:0000313" key="4">
    <source>
        <dbReference type="EMBL" id="EMO42432.1"/>
    </source>
</evidence>
<feature type="transmembrane region" description="Helical" evidence="1">
    <location>
        <begin position="25"/>
        <end position="44"/>
    </location>
</feature>